<evidence type="ECO:0000313" key="5">
    <source>
        <dbReference type="Proteomes" id="UP000266841"/>
    </source>
</evidence>
<protein>
    <recommendedName>
        <fullName evidence="6">Carboxypeptidase</fullName>
    </recommendedName>
</protein>
<dbReference type="PRINTS" id="PR00998">
    <property type="entry name" value="CRBOXYPTASET"/>
</dbReference>
<evidence type="ECO:0000256" key="2">
    <source>
        <dbReference type="SAM" id="Coils"/>
    </source>
</evidence>
<dbReference type="PANTHER" id="PTHR34217">
    <property type="entry name" value="METAL-DEPENDENT CARBOXYPEPTIDASE"/>
    <property type="match status" value="1"/>
</dbReference>
<feature type="coiled-coil region" evidence="2">
    <location>
        <begin position="89"/>
        <end position="123"/>
    </location>
</feature>
<comment type="caution">
    <text evidence="4">The sequence shown here is derived from an EMBL/GenBank/DDBJ whole genome shotgun (WGS) entry which is preliminary data.</text>
</comment>
<proteinExistence type="predicted"/>
<evidence type="ECO:0000256" key="3">
    <source>
        <dbReference type="SAM" id="SignalP"/>
    </source>
</evidence>
<dbReference type="Proteomes" id="UP000266841">
    <property type="component" value="Unassembled WGS sequence"/>
</dbReference>
<feature type="signal peptide" evidence="3">
    <location>
        <begin position="1"/>
        <end position="15"/>
    </location>
</feature>
<keyword evidence="5" id="KW-1185">Reference proteome</keyword>
<dbReference type="OrthoDB" id="10249837at2759"/>
<evidence type="ECO:0008006" key="6">
    <source>
        <dbReference type="Google" id="ProtNLM"/>
    </source>
</evidence>
<dbReference type="eggNOG" id="ENOG502QQRM">
    <property type="taxonomic scope" value="Eukaryota"/>
</dbReference>
<dbReference type="CDD" id="cd06460">
    <property type="entry name" value="M32_Taq"/>
    <property type="match status" value="1"/>
</dbReference>
<keyword evidence="2" id="KW-0175">Coiled coil</keyword>
<dbReference type="Pfam" id="PF02074">
    <property type="entry name" value="Peptidase_M32"/>
    <property type="match status" value="1"/>
</dbReference>
<dbReference type="PANTHER" id="PTHR34217:SF1">
    <property type="entry name" value="CARBOXYPEPTIDASE 1"/>
    <property type="match status" value="1"/>
</dbReference>
<dbReference type="GO" id="GO:0006508">
    <property type="term" value="P:proteolysis"/>
    <property type="evidence" value="ECO:0007669"/>
    <property type="project" value="InterPro"/>
</dbReference>
<name>K0RFS0_THAOC</name>
<dbReference type="OMA" id="IHWSHGS"/>
<evidence type="ECO:0000313" key="4">
    <source>
        <dbReference type="EMBL" id="EJK47786.1"/>
    </source>
</evidence>
<dbReference type="InterPro" id="IPR001333">
    <property type="entry name" value="Peptidase_M32_Taq"/>
</dbReference>
<dbReference type="Gene3D" id="1.10.1370.30">
    <property type="match status" value="1"/>
</dbReference>
<dbReference type="PIRSF" id="PIRSF006615">
    <property type="entry name" value="Zn_crbxpep_Taq"/>
    <property type="match status" value="1"/>
</dbReference>
<keyword evidence="3" id="KW-0732">Signal</keyword>
<feature type="chain" id="PRO_5012813546" description="Carboxypeptidase" evidence="3">
    <location>
        <begin position="16"/>
        <end position="528"/>
    </location>
</feature>
<gene>
    <name evidence="4" type="ORF">THAOC_33477</name>
</gene>
<accession>K0RFS0</accession>
<dbReference type="GO" id="GO:0004181">
    <property type="term" value="F:metallocarboxypeptidase activity"/>
    <property type="evidence" value="ECO:0007669"/>
    <property type="project" value="InterPro"/>
</dbReference>
<dbReference type="PROSITE" id="PS52034">
    <property type="entry name" value="PEPTIDASE_M32"/>
    <property type="match status" value="1"/>
</dbReference>
<dbReference type="EMBL" id="AGNL01046629">
    <property type="protein sequence ID" value="EJK47786.1"/>
    <property type="molecule type" value="Genomic_DNA"/>
</dbReference>
<dbReference type="AlphaFoldDB" id="K0RFS0"/>
<feature type="active site" description="Proton donor/acceptor" evidence="1">
    <location>
        <position position="296"/>
    </location>
</feature>
<sequence length="528" mass="59173">MKILFSALRVATVTAFTSSSSRSSVHARQQVSSKMTATLSEPSTAIKFADESSNFKELKRTSSARGKQLAVLATIAHEKSVDPRIGELLAASTKDLEACDKEIEDLDDAKRILELEKADYQKRICIPKELAAKKAELEASAYSAWVKARQDNDFAAFAPALGDCFDLAKEIAALKRGDNDISLYSQMLDEFEMGMQGTRIDELFAEVQSALVPFIARIRASEDKPSLDPLRGKFDVDAQKKVCLDIVKSLGYDASHGRLDVSVHPFTMSLSGSDVRITSRFSEEEWYQGLAGAIHEGGHAMYEQNLQGSDLSIDSALSMGVHESQSLFWERHIGKCPAFFQWATPMLNDQLKLDASADDLYSAVNAIDFSNFIRVEADELTYPLHVILRYTIERQVVSGELSVNEIPSTWNKMMKDFLDVEVTEDSKGCLQDIHWSMGAIGYFPTYLLGAMMSAQLHHYCTKDLDVGVLVAKGEFKEIREWLTNKIHKHGKRYKSLDDLLLAETGEILNPKYFVEYLTKKYSELYKIE</sequence>
<evidence type="ECO:0000256" key="1">
    <source>
        <dbReference type="PIRSR" id="PIRSR006615-2"/>
    </source>
</evidence>
<organism evidence="4 5">
    <name type="scientific">Thalassiosira oceanica</name>
    <name type="common">Marine diatom</name>
    <dbReference type="NCBI Taxonomy" id="159749"/>
    <lineage>
        <taxon>Eukaryota</taxon>
        <taxon>Sar</taxon>
        <taxon>Stramenopiles</taxon>
        <taxon>Ochrophyta</taxon>
        <taxon>Bacillariophyta</taxon>
        <taxon>Coscinodiscophyceae</taxon>
        <taxon>Thalassiosirophycidae</taxon>
        <taxon>Thalassiosirales</taxon>
        <taxon>Thalassiosiraceae</taxon>
        <taxon>Thalassiosira</taxon>
    </lineage>
</organism>
<dbReference type="SUPFAM" id="SSF55486">
    <property type="entry name" value="Metalloproteases ('zincins'), catalytic domain"/>
    <property type="match status" value="1"/>
</dbReference>
<reference evidence="4 5" key="1">
    <citation type="journal article" date="2012" name="Genome Biol.">
        <title>Genome and low-iron response of an oceanic diatom adapted to chronic iron limitation.</title>
        <authorList>
            <person name="Lommer M."/>
            <person name="Specht M."/>
            <person name="Roy A.S."/>
            <person name="Kraemer L."/>
            <person name="Andreson R."/>
            <person name="Gutowska M.A."/>
            <person name="Wolf J."/>
            <person name="Bergner S.V."/>
            <person name="Schilhabel M.B."/>
            <person name="Klostermeier U.C."/>
            <person name="Beiko R.G."/>
            <person name="Rosenstiel P."/>
            <person name="Hippler M."/>
            <person name="Laroche J."/>
        </authorList>
    </citation>
    <scope>NUCLEOTIDE SEQUENCE [LARGE SCALE GENOMIC DNA]</scope>
    <source>
        <strain evidence="4 5">CCMP1005</strain>
    </source>
</reference>